<dbReference type="InterPro" id="IPR026487">
    <property type="entry name" value="CHP04141"/>
</dbReference>
<sequence length="533" mass="60743">MAKSRGFSIYLLKNAFSADNALKEDHNLELIEEEGTNLPEGSVMYIADRPGGAPWWKNYWGIQQDLHQVQKGALTFLPVNDRWVVLTFGMTHHQLKDNAYEYDFGLRTTLNALDPAKIKSTDILQPENAKRQRIQSPTASSLNFFDIRHDESIIKKLTGSVKPEYGELFKNATGASSLRISSNRSAHQIIDLCSTLIEIYEKDDYVQSFPDIRNIEPVKDPDKIVQLNGKLLEAFADAPVELVLSIPEIVDYSDTFKIKYSGAGRSNLEYNDVFISGYREYLQERNIDQIEDVEVFHKHLMSILDENGNTIRQYNIYKSFLFDCELDDETYHLCDGEWYFIETSFIQRLENLLNPYFIGNHPFLHPCDEIKEDAYNTSVKDANPAVICLDKTSISPPGQRQVEPCDLISVEDNKLHLVHVKISTRSSSLSHLFNQGVNSIELLRMEEASRNKLKELVENDAAICNLIDNGGFMVTYGIITKKAANRQSKNLPIFSRISLLRAVNALKMMGIPCSIFFIYDNIDRKENNVANAD</sequence>
<proteinExistence type="predicted"/>
<reference evidence="1" key="4">
    <citation type="journal article" date="2016" name="Sci. Rep.">
        <title>Genomic epidemiology and global diversity of the emerging bacterial pathogen Elizabethkingia anophelis.</title>
        <authorList>
            <person name="Breurec S."/>
            <person name="Criscuolo A."/>
            <person name="Diancourt L."/>
            <person name="Rendueles O."/>
            <person name="Vandenbogaert M."/>
            <person name="Passet V."/>
            <person name="Caro V."/>
            <person name="Rocha E.P."/>
            <person name="Touchon M."/>
            <person name="Brisse S."/>
        </authorList>
    </citation>
    <scope>NUCLEOTIDE SEQUENCE</scope>
</reference>
<gene>
    <name evidence="1" type="primary">ICEEaI(6)_PW2806_37309_35708</name>
</gene>
<protein>
    <recommendedName>
        <fullName evidence="2">Sporadically distributed protein, TIGR04141 family</fullName>
    </recommendedName>
</protein>
<name>A0A455ZD96_9FLAO</name>
<accession>A0A455ZD96</accession>
<reference evidence="1" key="5">
    <citation type="journal article" date="2017" name="Genome Announc.">
        <title>Complete Circularized Genome Sequences of Four Strains of Elizabethkingia anophelis, Including Two Novel Strains Isolated from Wild-Caught Anopheles sinensis.</title>
        <authorList>
            <person name="Pei D."/>
            <person name="Nicholson A.C."/>
            <person name="Jiang J."/>
            <person name="Chen H."/>
            <person name="Whitney A.M."/>
            <person name="Villarma A."/>
            <person name="Bell M."/>
            <person name="Humrighouse B."/>
            <person name="Rowe L.A."/>
            <person name="Sheth M."/>
            <person name="Batra D."/>
            <person name="Juieng P."/>
            <person name="Loparev V.N."/>
            <person name="McQuiston J.R."/>
            <person name="Lan Y."/>
            <person name="Ma Y."/>
            <person name="Xu J."/>
        </authorList>
    </citation>
    <scope>NUCLEOTIDE SEQUENCE</scope>
</reference>
<reference evidence="1" key="7">
    <citation type="journal article" date="2017" name="Sci. Rep.">
        <title>Genomic features, phylogenetic relationships, and comparative genomics of Elizabethkingia anophelis strain EM361-97 isolated in Taiwan.</title>
        <authorList>
            <person name="Lin J.N."/>
            <person name="Lai C.H."/>
            <person name="Yang C.H."/>
            <person name="Huang Y.H."/>
            <person name="Lin H.H."/>
        </authorList>
    </citation>
    <scope>NUCLEOTIDE SEQUENCE</scope>
</reference>
<reference evidence="1" key="2">
    <citation type="journal article" date="2014" name="PLoS ONE">
        <title>Insights from the genome annotation of Elizabethkingia anophelis from the malaria vector Anopheles gambiae.</title>
        <authorList>
            <person name="Kukutla P."/>
            <person name="Lindberg B.G."/>
            <person name="Pei D."/>
            <person name="Rayl M."/>
            <person name="Yu W."/>
            <person name="Steritz M."/>
            <person name="Faye I."/>
            <person name="Xu J."/>
        </authorList>
    </citation>
    <scope>NUCLEOTIDE SEQUENCE</scope>
</reference>
<organism evidence="1">
    <name type="scientific">Elizabethkingia anophelis</name>
    <dbReference type="NCBI Taxonomy" id="1117645"/>
    <lineage>
        <taxon>Bacteria</taxon>
        <taxon>Pseudomonadati</taxon>
        <taxon>Bacteroidota</taxon>
        <taxon>Flavobacteriia</taxon>
        <taxon>Flavobacteriales</taxon>
        <taxon>Weeksellaceae</taxon>
        <taxon>Elizabethkingia</taxon>
    </lineage>
</organism>
<dbReference type="NCBIfam" id="TIGR04141">
    <property type="entry name" value="TIGR04141 family sporadically distributed protein"/>
    <property type="match status" value="1"/>
</dbReference>
<reference evidence="1" key="6">
    <citation type="journal article" date="2017" name="Nat. Commun.">
        <title>Evolutionary dynamics and genomic features of the Elizabethkingia anophelis 2015 to 2016 Wisconsin outbreak strain.</title>
        <authorList>
            <person name="Perrin A."/>
            <person name="Larsonneur E."/>
            <person name="Nicholson A.C."/>
            <person name="Edwards D.J."/>
            <person name="Gundlach K.M."/>
            <person name="Whitney A.M."/>
            <person name="Gulvik C.A."/>
            <person name="Bell M.E."/>
            <person name="Rendueles O."/>
            <person name="Cury J."/>
            <person name="Hugon P."/>
            <person name="Clermont D."/>
            <person name="Enouf V."/>
            <person name="Loparev V."/>
            <person name="Juieng P."/>
            <person name="Monson T."/>
            <person name="Warshauer D."/>
            <person name="Elbadawi L.I."/>
            <person name="Walters M.S."/>
            <person name="Crist M.B."/>
            <person name="Noble-Wang J."/>
            <person name="Borlaug G."/>
            <person name="Rocha E.P.C."/>
            <person name="Criscuolo A."/>
            <person name="Touchon M."/>
            <person name="Davis J.P."/>
            <person name="Holt K.E."/>
            <person name="McQuiston J.R."/>
            <person name="Brisse S."/>
        </authorList>
    </citation>
    <scope>NUCLEOTIDE SEQUENCE</scope>
</reference>
<reference evidence="1" key="1">
    <citation type="journal article" date="2014" name="Genome Biol. Evol.">
        <title>Comparative genomic analysis of malaria mosquito vector-associated novel pathogen Elizabethkingia anophelis.</title>
        <authorList>
            <person name="Teo J."/>
            <person name="Tan S.Y."/>
            <person name="Liu Y."/>
            <person name="Tay M."/>
            <person name="Ding Y."/>
            <person name="Li Y."/>
            <person name="Kjelleberg S."/>
            <person name="Givskov M."/>
            <person name="Lin R.T."/>
            <person name="Yang L."/>
        </authorList>
    </citation>
    <scope>NUCLEOTIDE SEQUENCE</scope>
</reference>
<dbReference type="Pfam" id="PF19614">
    <property type="entry name" value="DUF6119"/>
    <property type="match status" value="1"/>
</dbReference>
<dbReference type="AlphaFoldDB" id="A0A455ZD96"/>
<dbReference type="EMBL" id="BK010592">
    <property type="protein sequence ID" value="DAC74645.1"/>
    <property type="molecule type" value="Genomic_DNA"/>
</dbReference>
<evidence type="ECO:0000313" key="1">
    <source>
        <dbReference type="EMBL" id="DAC74645.1"/>
    </source>
</evidence>
<reference evidence="1" key="3">
    <citation type="journal article" date="2016" name="Genome Announc.">
        <title>Complete Genome Sequences of Four Strains from the 2015-2016 Elizabethkingia anophelis Outbreak.</title>
        <authorList>
            <person name="Nicholson A.C."/>
            <person name="Whitney A.M."/>
            <person name="Emery B.D."/>
            <person name="Bell M.E."/>
            <person name="Gartin J.T."/>
            <person name="Humrighouse B.W."/>
            <person name="Loparev V.N."/>
            <person name="Batra D."/>
            <person name="Sheth M."/>
            <person name="Rowe L.A."/>
            <person name="Juieng P."/>
            <person name="Knipe K."/>
            <person name="Gulvik C."/>
            <person name="McQuiston J.R."/>
        </authorList>
    </citation>
    <scope>NUCLEOTIDE SEQUENCE</scope>
</reference>
<reference evidence="1" key="8">
    <citation type="journal article" date="2018" name="J. ISSAAS">
        <title>In Silico Identification of Three Types of Integrative and Conjugative Elements (ICEs) in Elizabethkingia anophelis Strains Isolated from Around the World.</title>
        <authorList>
            <person name="Xu J."/>
            <person name="Pei D."/>
            <person name="Nicholson A."/>
            <person name="Lan Y."/>
            <person name="Xia Q."/>
        </authorList>
    </citation>
    <scope>NUCLEOTIDE SEQUENCE</scope>
</reference>
<evidence type="ECO:0008006" key="2">
    <source>
        <dbReference type="Google" id="ProtNLM"/>
    </source>
</evidence>